<reference evidence="1" key="1">
    <citation type="submission" date="2017-08" db="EMBL/GenBank/DDBJ databases">
        <title>Genome sequence of Candidatus Hamiltonella defensa from Acyrthosiphon pisum strain MI47.</title>
        <authorList>
            <person name="Patel V.A."/>
            <person name="Chevignon G."/>
            <person name="Russell J.A."/>
            <person name="Oliver K.M."/>
        </authorList>
    </citation>
    <scope>NUCLEOTIDE SEQUENCE</scope>
    <source>
        <strain evidence="1">MI47</strain>
    </source>
</reference>
<proteinExistence type="predicted"/>
<evidence type="ECO:0000313" key="1">
    <source>
        <dbReference type="EMBL" id="ASV33472.1"/>
    </source>
</evidence>
<accession>A0AAC9VJZ0</accession>
<organism evidence="1 2">
    <name type="scientific">Candidatus Williamhamiltonella defendens</name>
    <dbReference type="NCBI Taxonomy" id="138072"/>
    <lineage>
        <taxon>Bacteria</taxon>
        <taxon>Pseudomonadati</taxon>
        <taxon>Pseudomonadota</taxon>
        <taxon>Gammaproteobacteria</taxon>
        <taxon>Enterobacterales</taxon>
        <taxon>Enterobacteriaceae</taxon>
        <taxon>aphid secondary symbionts</taxon>
        <taxon>Candidatus Williamhamiltonella</taxon>
    </lineage>
</organism>
<dbReference type="EMBL" id="CP022932">
    <property type="protein sequence ID" value="ASV33472.1"/>
    <property type="molecule type" value="Genomic_DNA"/>
</dbReference>
<protein>
    <submittedName>
        <fullName evidence="1">Uncharacterized protein</fullName>
    </submittedName>
</protein>
<gene>
    <name evidence="1" type="ORF">CJJ18_04775</name>
</gene>
<sequence>MKLFKINKKQDMYKNITKQYNFNKSYKKIVKIIAKIVDYMKFTLIRNNSTAKLNEKCGKSTEKFNSLKKQLSSKEIKNTKIQLKKL</sequence>
<dbReference type="AlphaFoldDB" id="A0AAC9VJZ0"/>
<dbReference type="Proteomes" id="UP000792865">
    <property type="component" value="Chromosome"/>
</dbReference>
<evidence type="ECO:0000313" key="2">
    <source>
        <dbReference type="Proteomes" id="UP000792865"/>
    </source>
</evidence>
<name>A0AAC9VJZ0_9ENTR</name>
<dbReference type="RefSeq" id="WP_095034220.1">
    <property type="nucleotide sequence ID" value="NZ_CAWNYN010000001.1"/>
</dbReference>